<evidence type="ECO:0000256" key="1">
    <source>
        <dbReference type="ARBA" id="ARBA00022500"/>
    </source>
</evidence>
<dbReference type="Pfam" id="PF04509">
    <property type="entry name" value="CheC"/>
    <property type="match status" value="2"/>
</dbReference>
<dbReference type="InterPro" id="IPR007597">
    <property type="entry name" value="CheC"/>
</dbReference>
<gene>
    <name evidence="4" type="ORF">PAB1333</name>
</gene>
<evidence type="ECO:0000256" key="2">
    <source>
        <dbReference type="ARBA" id="ARBA00022801"/>
    </source>
</evidence>
<dbReference type="AlphaFoldDB" id="Q9UYF5"/>
<dbReference type="EMBL" id="AJ248288">
    <property type="protein sequence ID" value="CAB50457.1"/>
    <property type="molecule type" value="Genomic_DNA"/>
</dbReference>
<dbReference type="STRING" id="272844.PAB1333"/>
<evidence type="ECO:0000313" key="4">
    <source>
        <dbReference type="EMBL" id="CAB50457.1"/>
    </source>
</evidence>
<reference evidence="4 5" key="1">
    <citation type="journal article" date="2003" name="Mol. Microbiol.">
        <title>An integrated analysis of the genome of the hyperthermophilic archaeon Pyrococcus abyssi.</title>
        <authorList>
            <person name="Cohen G."/>
            <person name="Barbe V."/>
            <person name="Flament D."/>
            <person name="Galperin M."/>
            <person name="Heilig R."/>
            <person name="Ripp R."/>
            <person name="Lecompte O."/>
            <person name="Prieur D."/>
            <person name="Poch O."/>
            <person name="Quellerou J."/>
            <person name="Thierry J.C."/>
            <person name="Van der Oost J."/>
            <person name="Weissenbach J."/>
            <person name="Zivanovic Y."/>
            <person name="Forterre P."/>
        </authorList>
    </citation>
    <scope>NUCLEOTIDE SEQUENCE [LARGE SCALE GENOMIC DNA]</scope>
    <source>
        <strain evidence="5">GE5 / Orsay</strain>
    </source>
</reference>
<dbReference type="HOGENOM" id="CLU_087860_2_1_2"/>
<dbReference type="PANTHER" id="PTHR43693:SF1">
    <property type="entry name" value="PROTEIN PHOSPHATASE CHEZ"/>
    <property type="match status" value="1"/>
</dbReference>
<keyword evidence="2" id="KW-0378">Hydrolase</keyword>
<evidence type="ECO:0000259" key="3">
    <source>
        <dbReference type="Pfam" id="PF04509"/>
    </source>
</evidence>
<dbReference type="InterPro" id="IPR050992">
    <property type="entry name" value="CheZ_family_phosphatases"/>
</dbReference>
<dbReference type="Proteomes" id="UP000000810">
    <property type="component" value="Chromosome"/>
</dbReference>
<feature type="domain" description="CheC-like protein" evidence="3">
    <location>
        <begin position="116"/>
        <end position="151"/>
    </location>
</feature>
<dbReference type="PhylomeDB" id="Q9UYF5"/>
<dbReference type="Gene3D" id="3.40.1550.10">
    <property type="entry name" value="CheC-like"/>
    <property type="match status" value="1"/>
</dbReference>
<dbReference type="PATRIC" id="fig|272844.11.peg.1652"/>
<protein>
    <submittedName>
        <fullName evidence="4">CheC-2 chemotaxis protein cheC</fullName>
    </submittedName>
</protein>
<organism evidence="4 5">
    <name type="scientific">Pyrococcus abyssi (strain GE5 / Orsay)</name>
    <dbReference type="NCBI Taxonomy" id="272844"/>
    <lineage>
        <taxon>Archaea</taxon>
        <taxon>Methanobacteriati</taxon>
        <taxon>Methanobacteriota</taxon>
        <taxon>Thermococci</taxon>
        <taxon>Thermococcales</taxon>
        <taxon>Thermococcaceae</taxon>
        <taxon>Pyrococcus</taxon>
    </lineage>
</organism>
<keyword evidence="1" id="KW-0145">Chemotaxis</keyword>
<dbReference type="CDD" id="cd17909">
    <property type="entry name" value="CheC_ClassI"/>
    <property type="match status" value="1"/>
</dbReference>
<dbReference type="PANTHER" id="PTHR43693">
    <property type="entry name" value="PROTEIN PHOSPHATASE CHEZ"/>
    <property type="match status" value="1"/>
</dbReference>
<proteinExistence type="predicted"/>
<accession>Q9UYF5</accession>
<dbReference type="SUPFAM" id="SSF103039">
    <property type="entry name" value="CheC-like"/>
    <property type="match status" value="1"/>
</dbReference>
<dbReference type="PIR" id="C75002">
    <property type="entry name" value="C75002"/>
</dbReference>
<dbReference type="GO" id="GO:0006935">
    <property type="term" value="P:chemotaxis"/>
    <property type="evidence" value="ECO:0007669"/>
    <property type="project" value="UniProtKB-KW"/>
</dbReference>
<dbReference type="KEGG" id="pab:PAB1333"/>
<sequence>MDIVAENIEEYVKNLDEFAKSALLETFNIGASHAATALSEMTGREVNISVPDLKVVEIKNVPEIVGEDVKVVVYIELGKDFSSHAFFAADYDDVLRMFDVIMGNPPGTTTELDDMVKSSFMEMGNILISAFANALSQFLGITIEQTPPALTIDFLPAILDLALADIGKFCDYTIILQTDIKISGVEFEEHFLLFPKPEDMKKILEKLLGGLA</sequence>
<dbReference type="GO" id="GO:0016787">
    <property type="term" value="F:hydrolase activity"/>
    <property type="evidence" value="ECO:0007669"/>
    <property type="project" value="UniProtKB-KW"/>
</dbReference>
<feature type="domain" description="CheC-like protein" evidence="3">
    <location>
        <begin position="18"/>
        <end position="54"/>
    </location>
</feature>
<evidence type="ECO:0000313" key="5">
    <source>
        <dbReference type="Proteomes" id="UP000000810"/>
    </source>
</evidence>
<keyword evidence="5" id="KW-1185">Reference proteome</keyword>
<dbReference type="eggNOG" id="arCOG02381">
    <property type="taxonomic scope" value="Archaea"/>
</dbReference>
<name>Q9UYF5_PYRAB</name>
<dbReference type="InterPro" id="IPR028976">
    <property type="entry name" value="CheC-like_sf"/>
</dbReference>